<dbReference type="Proteomes" id="UP001188597">
    <property type="component" value="Unassembled WGS sequence"/>
</dbReference>
<dbReference type="GO" id="GO:0003723">
    <property type="term" value="F:RNA binding"/>
    <property type="evidence" value="ECO:0007669"/>
    <property type="project" value="InterPro"/>
</dbReference>
<dbReference type="InterPro" id="IPR011990">
    <property type="entry name" value="TPR-like_helical_dom_sf"/>
</dbReference>
<evidence type="ECO:0000256" key="2">
    <source>
        <dbReference type="PROSITE-ProRule" id="PRU00708"/>
    </source>
</evidence>
<dbReference type="EMBL" id="JAVXUP010001189">
    <property type="protein sequence ID" value="KAK3014831.1"/>
    <property type="molecule type" value="Genomic_DNA"/>
</dbReference>
<dbReference type="Gene3D" id="1.25.40.10">
    <property type="entry name" value="Tetratricopeptide repeat domain"/>
    <property type="match status" value="1"/>
</dbReference>
<feature type="repeat" description="PPR" evidence="2">
    <location>
        <begin position="259"/>
        <end position="293"/>
    </location>
</feature>
<evidence type="ECO:0000313" key="4">
    <source>
        <dbReference type="EMBL" id="KAK3014831.1"/>
    </source>
</evidence>
<dbReference type="PANTHER" id="PTHR47926">
    <property type="entry name" value="PENTATRICOPEPTIDE REPEAT-CONTAINING PROTEIN"/>
    <property type="match status" value="1"/>
</dbReference>
<feature type="compositionally biased region" description="Basic and acidic residues" evidence="3">
    <location>
        <begin position="145"/>
        <end position="159"/>
    </location>
</feature>
<dbReference type="InterPro" id="IPR021109">
    <property type="entry name" value="Peptidase_aspartic_dom_sf"/>
</dbReference>
<dbReference type="SUPFAM" id="SSF50630">
    <property type="entry name" value="Acid proteases"/>
    <property type="match status" value="1"/>
</dbReference>
<dbReference type="Gene3D" id="2.40.70.10">
    <property type="entry name" value="Acid Proteases"/>
    <property type="match status" value="1"/>
</dbReference>
<name>A0AA88VSY6_9ASTE</name>
<sequence>MEHSSRLRVPEPKRYGGARDAKELENFLFDVEQYFRAIRVDLEETMVLMATMESDWGKTQGQALRKKGDVPGKGLMYVDIKVNGKAIMAMVDTGATHNYISSAEMERLGLTLEKVCEQMVDDAGAIGADNSACPLPPRPPKRKKETSSREPSEVWDHFQKIKGNTPAEPDPEIAIYKATGSTTSSSSDACASIVIENIDYMLVELLIPFHLLPCFVLARNHGSAKIMTVVLSGSMVVGLIRNGCLEEGRWVLVVMRCKNPVFWNAMIGGYAENYRMEEARALFDEIGERNAVTWTSLVAGHCRQNFDIKATRETCVSLLYACTGHAIWGALLDVCGFGEAELGVARSAAKWLLELDPLNALAHMVLCNMYAATGQHGD</sequence>
<evidence type="ECO:0000256" key="3">
    <source>
        <dbReference type="SAM" id="MobiDB-lite"/>
    </source>
</evidence>
<protein>
    <submittedName>
        <fullName evidence="4">Uncharacterized protein</fullName>
    </submittedName>
</protein>
<feature type="region of interest" description="Disordered" evidence="3">
    <location>
        <begin position="127"/>
        <end position="166"/>
    </location>
</feature>
<dbReference type="InterPro" id="IPR002885">
    <property type="entry name" value="PPR_rpt"/>
</dbReference>
<gene>
    <name evidence="4" type="ORF">RJ639_008307</name>
</gene>
<proteinExistence type="predicted"/>
<dbReference type="PROSITE" id="PS51375">
    <property type="entry name" value="PPR"/>
    <property type="match status" value="1"/>
</dbReference>
<dbReference type="GO" id="GO:0006508">
    <property type="term" value="P:proteolysis"/>
    <property type="evidence" value="ECO:0007669"/>
    <property type="project" value="InterPro"/>
</dbReference>
<evidence type="ECO:0000256" key="1">
    <source>
        <dbReference type="ARBA" id="ARBA00022737"/>
    </source>
</evidence>
<dbReference type="Pfam" id="PF01535">
    <property type="entry name" value="PPR"/>
    <property type="match status" value="1"/>
</dbReference>
<reference evidence="4" key="1">
    <citation type="submission" date="2022-12" db="EMBL/GenBank/DDBJ databases">
        <title>Draft genome assemblies for two species of Escallonia (Escalloniales).</title>
        <authorList>
            <person name="Chanderbali A."/>
            <person name="Dervinis C."/>
            <person name="Anghel I."/>
            <person name="Soltis D."/>
            <person name="Soltis P."/>
            <person name="Zapata F."/>
        </authorList>
    </citation>
    <scope>NUCLEOTIDE SEQUENCE</scope>
    <source>
        <strain evidence="4">UCBG64.0493</strain>
        <tissue evidence="4">Leaf</tissue>
    </source>
</reference>
<keyword evidence="1" id="KW-0677">Repeat</keyword>
<accession>A0AA88VSY6</accession>
<dbReference type="PANTHER" id="PTHR47926:SF361">
    <property type="entry name" value="PENTACOTRIPEPTIDE-REPEAT REGION OF PRORP DOMAIN-CONTAINING PROTEIN"/>
    <property type="match status" value="1"/>
</dbReference>
<dbReference type="PROSITE" id="PS00141">
    <property type="entry name" value="ASP_PROTEASE"/>
    <property type="match status" value="1"/>
</dbReference>
<dbReference type="GO" id="GO:0009451">
    <property type="term" value="P:RNA modification"/>
    <property type="evidence" value="ECO:0007669"/>
    <property type="project" value="InterPro"/>
</dbReference>
<dbReference type="GO" id="GO:0004190">
    <property type="term" value="F:aspartic-type endopeptidase activity"/>
    <property type="evidence" value="ECO:0007669"/>
    <property type="project" value="InterPro"/>
</dbReference>
<dbReference type="Pfam" id="PF13650">
    <property type="entry name" value="Asp_protease_2"/>
    <property type="match status" value="1"/>
</dbReference>
<dbReference type="InterPro" id="IPR046960">
    <property type="entry name" value="PPR_At4g14850-like_plant"/>
</dbReference>
<comment type="caution">
    <text evidence="4">The sequence shown here is derived from an EMBL/GenBank/DDBJ whole genome shotgun (WGS) entry which is preliminary data.</text>
</comment>
<dbReference type="InterPro" id="IPR001969">
    <property type="entry name" value="Aspartic_peptidase_AS"/>
</dbReference>
<dbReference type="NCBIfam" id="TIGR00756">
    <property type="entry name" value="PPR"/>
    <property type="match status" value="1"/>
</dbReference>
<dbReference type="AlphaFoldDB" id="A0AA88VSY6"/>
<keyword evidence="5" id="KW-1185">Reference proteome</keyword>
<organism evidence="4 5">
    <name type="scientific">Escallonia herrerae</name>
    <dbReference type="NCBI Taxonomy" id="1293975"/>
    <lineage>
        <taxon>Eukaryota</taxon>
        <taxon>Viridiplantae</taxon>
        <taxon>Streptophyta</taxon>
        <taxon>Embryophyta</taxon>
        <taxon>Tracheophyta</taxon>
        <taxon>Spermatophyta</taxon>
        <taxon>Magnoliopsida</taxon>
        <taxon>eudicotyledons</taxon>
        <taxon>Gunneridae</taxon>
        <taxon>Pentapetalae</taxon>
        <taxon>asterids</taxon>
        <taxon>campanulids</taxon>
        <taxon>Escalloniales</taxon>
        <taxon>Escalloniaceae</taxon>
        <taxon>Escallonia</taxon>
    </lineage>
</organism>
<evidence type="ECO:0000313" key="5">
    <source>
        <dbReference type="Proteomes" id="UP001188597"/>
    </source>
</evidence>